<dbReference type="STRING" id="293826.Amet_4440"/>
<dbReference type="GO" id="GO:0030288">
    <property type="term" value="C:outer membrane-bounded periplasmic space"/>
    <property type="evidence" value="ECO:0007669"/>
    <property type="project" value="TreeGrafter"/>
</dbReference>
<dbReference type="SMART" id="SM00646">
    <property type="entry name" value="Ami_3"/>
    <property type="match status" value="1"/>
</dbReference>
<dbReference type="SUPFAM" id="SSF53187">
    <property type="entry name" value="Zn-dependent exopeptidases"/>
    <property type="match status" value="1"/>
</dbReference>
<feature type="transmembrane region" description="Helical" evidence="2">
    <location>
        <begin position="12"/>
        <end position="29"/>
    </location>
</feature>
<dbReference type="GO" id="GO:0009253">
    <property type="term" value="P:peptidoglycan catabolic process"/>
    <property type="evidence" value="ECO:0007669"/>
    <property type="project" value="InterPro"/>
</dbReference>
<dbReference type="PANTHER" id="PTHR30404">
    <property type="entry name" value="N-ACETYLMURAMOYL-L-ALANINE AMIDASE"/>
    <property type="match status" value="1"/>
</dbReference>
<evidence type="ECO:0000313" key="4">
    <source>
        <dbReference type="EMBL" id="ABR50512.1"/>
    </source>
</evidence>
<dbReference type="NCBIfam" id="TIGR02883">
    <property type="entry name" value="spore_cwlD"/>
    <property type="match status" value="1"/>
</dbReference>
<dbReference type="KEGG" id="amt:Amet_4440"/>
<evidence type="ECO:0000256" key="1">
    <source>
        <dbReference type="ARBA" id="ARBA00022801"/>
    </source>
</evidence>
<feature type="domain" description="MurNAc-LAA" evidence="3">
    <location>
        <begin position="117"/>
        <end position="229"/>
    </location>
</feature>
<dbReference type="AlphaFoldDB" id="A6TWE4"/>
<dbReference type="HOGENOM" id="CLU_014322_7_1_9"/>
<dbReference type="Proteomes" id="UP000001572">
    <property type="component" value="Chromosome"/>
</dbReference>
<dbReference type="Gene3D" id="3.40.630.40">
    <property type="entry name" value="Zn-dependent exopeptidases"/>
    <property type="match status" value="1"/>
</dbReference>
<dbReference type="EMBL" id="CP000724">
    <property type="protein sequence ID" value="ABR50512.1"/>
    <property type="molecule type" value="Genomic_DNA"/>
</dbReference>
<keyword evidence="2" id="KW-1133">Transmembrane helix</keyword>
<evidence type="ECO:0000313" key="5">
    <source>
        <dbReference type="Proteomes" id="UP000001572"/>
    </source>
</evidence>
<reference evidence="5" key="1">
    <citation type="journal article" date="2016" name="Genome Announc.">
        <title>Complete genome sequence of Alkaliphilus metalliredigens strain QYMF, an alkaliphilic and metal-reducing bacterium isolated from borax-contaminated leachate ponds.</title>
        <authorList>
            <person name="Hwang C."/>
            <person name="Copeland A."/>
            <person name="Lucas S."/>
            <person name="Lapidus A."/>
            <person name="Barry K."/>
            <person name="Detter J.C."/>
            <person name="Glavina Del Rio T."/>
            <person name="Hammon N."/>
            <person name="Israni S."/>
            <person name="Dalin E."/>
            <person name="Tice H."/>
            <person name="Pitluck S."/>
            <person name="Chertkov O."/>
            <person name="Brettin T."/>
            <person name="Bruce D."/>
            <person name="Han C."/>
            <person name="Schmutz J."/>
            <person name="Larimer F."/>
            <person name="Land M.L."/>
            <person name="Hauser L."/>
            <person name="Kyrpides N."/>
            <person name="Mikhailova N."/>
            <person name="Ye Q."/>
            <person name="Zhou J."/>
            <person name="Richardson P."/>
            <person name="Fields M.W."/>
        </authorList>
    </citation>
    <scope>NUCLEOTIDE SEQUENCE [LARGE SCALE GENOMIC DNA]</scope>
    <source>
        <strain evidence="5">QYMF</strain>
    </source>
</reference>
<keyword evidence="2" id="KW-0472">Membrane</keyword>
<name>A6TWE4_ALKMQ</name>
<accession>A6TWE4</accession>
<dbReference type="InterPro" id="IPR014234">
    <property type="entry name" value="Spore_CwlD"/>
</dbReference>
<keyword evidence="1" id="KW-0378">Hydrolase</keyword>
<dbReference type="InterPro" id="IPR050695">
    <property type="entry name" value="N-acetylmuramoyl_amidase_3"/>
</dbReference>
<proteinExistence type="predicted"/>
<dbReference type="InterPro" id="IPR002508">
    <property type="entry name" value="MurNAc-LAA_cat"/>
</dbReference>
<dbReference type="CDD" id="cd02696">
    <property type="entry name" value="MurNAc-LAA"/>
    <property type="match status" value="1"/>
</dbReference>
<organism evidence="4 5">
    <name type="scientific">Alkaliphilus metalliredigens (strain QYMF)</name>
    <dbReference type="NCBI Taxonomy" id="293826"/>
    <lineage>
        <taxon>Bacteria</taxon>
        <taxon>Bacillati</taxon>
        <taxon>Bacillota</taxon>
        <taxon>Clostridia</taxon>
        <taxon>Peptostreptococcales</taxon>
        <taxon>Natronincolaceae</taxon>
        <taxon>Alkaliphilus</taxon>
    </lineage>
</organism>
<keyword evidence="2" id="KW-0812">Transmembrane</keyword>
<keyword evidence="5" id="KW-1185">Reference proteome</keyword>
<dbReference type="Pfam" id="PF01520">
    <property type="entry name" value="Amidase_3"/>
    <property type="match status" value="1"/>
</dbReference>
<gene>
    <name evidence="4" type="ordered locus">Amet_4440</name>
</gene>
<evidence type="ECO:0000256" key="2">
    <source>
        <dbReference type="SAM" id="Phobius"/>
    </source>
</evidence>
<dbReference type="GO" id="GO:0008745">
    <property type="term" value="F:N-acetylmuramoyl-L-alanine amidase activity"/>
    <property type="evidence" value="ECO:0007669"/>
    <property type="project" value="InterPro"/>
</dbReference>
<dbReference type="eggNOG" id="COG0860">
    <property type="taxonomic scope" value="Bacteria"/>
</dbReference>
<dbReference type="PANTHER" id="PTHR30404:SF0">
    <property type="entry name" value="N-ACETYLMURAMOYL-L-ALANINE AMIDASE AMIC"/>
    <property type="match status" value="1"/>
</dbReference>
<protein>
    <submittedName>
        <fullName evidence="4">N-acetylmuramoyl-L-alanine amidase CwlD</fullName>
    </submittedName>
</protein>
<sequence length="236" mass="26592">MRLLIIKKKWLIWGGIGILALIVLLIYLGDKVIETNVIPSTAKGVIIDAGHGGIDPGKVGSMGNNEKDINLSIARYLREYLEQSGSVVLMTRDSDVGLYTEGGTVRKKKNEDLQNRKKIVKESQADIFITIHVNSFTQSQYSGAQTFYPKNNPMGKRLAGILQEELVNVLDPNNKRVALEKEGIYLIRDLEIPTVLVECGFLSNPKEEKLLNDSQYQQRVAWALYIGIQRYFQETH</sequence>
<evidence type="ECO:0000259" key="3">
    <source>
        <dbReference type="SMART" id="SM00646"/>
    </source>
</evidence>